<evidence type="ECO:0000256" key="2">
    <source>
        <dbReference type="ARBA" id="ARBA00023315"/>
    </source>
</evidence>
<dbReference type="SUPFAM" id="SSF55729">
    <property type="entry name" value="Acyl-CoA N-acyltransferases (Nat)"/>
    <property type="match status" value="1"/>
</dbReference>
<feature type="domain" description="N-acetyltransferase" evidence="3">
    <location>
        <begin position="1"/>
        <end position="126"/>
    </location>
</feature>
<evidence type="ECO:0000259" key="3">
    <source>
        <dbReference type="PROSITE" id="PS51186"/>
    </source>
</evidence>
<dbReference type="PANTHER" id="PTHR43420">
    <property type="entry name" value="ACETYLTRANSFERASE"/>
    <property type="match status" value="1"/>
</dbReference>
<sequence>MTMTEEQYISRLHHEGLSLSHSLIAFDGGQPIGCVLSGFRQIAGQKVAWNGGTGVAPDYRRKGVGRRLMTAMLEHYRAEGADLALLEAIAENEGAIALYQQLGYRRMEELAIWKKEGMKEENVFAAPSPSFDTEIVPPHHIAKIPFYRRLAPWQTQWQSNLHGHGLIVKDEQGETIGYALYRHARDNQGALQRILLLQCEARPGHPDADAILGSALHRVFKPEESYTFGMVLNQPPCTELAAILEEAGFQPASRQVHMQCIIK</sequence>
<name>A0A8J2VEG0_9BACL</name>
<accession>A0A8J2VEG0</accession>
<proteinExistence type="predicted"/>
<reference evidence="4" key="2">
    <citation type="submission" date="2020-09" db="EMBL/GenBank/DDBJ databases">
        <authorList>
            <person name="Sun Q."/>
            <person name="Zhou Y."/>
        </authorList>
    </citation>
    <scope>NUCLEOTIDE SEQUENCE</scope>
    <source>
        <strain evidence="4">CGMCC 1.15179</strain>
    </source>
</reference>
<keyword evidence="2" id="KW-0012">Acyltransferase</keyword>
<keyword evidence="5" id="KW-1185">Reference proteome</keyword>
<reference evidence="4" key="1">
    <citation type="journal article" date="2014" name="Int. J. Syst. Evol. Microbiol.">
        <title>Complete genome sequence of Corynebacterium casei LMG S-19264T (=DSM 44701T), isolated from a smear-ripened cheese.</title>
        <authorList>
            <consortium name="US DOE Joint Genome Institute (JGI-PGF)"/>
            <person name="Walter F."/>
            <person name="Albersmeier A."/>
            <person name="Kalinowski J."/>
            <person name="Ruckert C."/>
        </authorList>
    </citation>
    <scope>NUCLEOTIDE SEQUENCE</scope>
    <source>
        <strain evidence="4">CGMCC 1.15179</strain>
    </source>
</reference>
<dbReference type="PROSITE" id="PS51186">
    <property type="entry name" value="GNAT"/>
    <property type="match status" value="1"/>
</dbReference>
<comment type="caution">
    <text evidence="4">The sequence shown here is derived from an EMBL/GenBank/DDBJ whole genome shotgun (WGS) entry which is preliminary data.</text>
</comment>
<dbReference type="Proteomes" id="UP000625210">
    <property type="component" value="Unassembled WGS sequence"/>
</dbReference>
<dbReference type="AlphaFoldDB" id="A0A8J2VEG0"/>
<dbReference type="InterPro" id="IPR050680">
    <property type="entry name" value="YpeA/RimI_acetyltransf"/>
</dbReference>
<dbReference type="EMBL" id="BMHQ01000002">
    <property type="protein sequence ID" value="GGE09479.1"/>
    <property type="molecule type" value="Genomic_DNA"/>
</dbReference>
<evidence type="ECO:0000256" key="1">
    <source>
        <dbReference type="ARBA" id="ARBA00022679"/>
    </source>
</evidence>
<dbReference type="InterPro" id="IPR016181">
    <property type="entry name" value="Acyl_CoA_acyltransferase"/>
</dbReference>
<gene>
    <name evidence="4" type="ORF">GCM10011571_08470</name>
</gene>
<evidence type="ECO:0000313" key="5">
    <source>
        <dbReference type="Proteomes" id="UP000625210"/>
    </source>
</evidence>
<dbReference type="CDD" id="cd04301">
    <property type="entry name" value="NAT_SF"/>
    <property type="match status" value="1"/>
</dbReference>
<dbReference type="InterPro" id="IPR000182">
    <property type="entry name" value="GNAT_dom"/>
</dbReference>
<dbReference type="PANTHER" id="PTHR43420:SF47">
    <property type="entry name" value="N-ACETYLTRANSFERASE DOMAIN-CONTAINING PROTEIN"/>
    <property type="match status" value="1"/>
</dbReference>
<protein>
    <recommendedName>
        <fullName evidence="3">N-acetyltransferase domain-containing protein</fullName>
    </recommendedName>
</protein>
<dbReference type="Pfam" id="PF00583">
    <property type="entry name" value="Acetyltransf_1"/>
    <property type="match status" value="1"/>
</dbReference>
<dbReference type="GO" id="GO:0016747">
    <property type="term" value="F:acyltransferase activity, transferring groups other than amino-acyl groups"/>
    <property type="evidence" value="ECO:0007669"/>
    <property type="project" value="InterPro"/>
</dbReference>
<dbReference type="Gene3D" id="3.40.630.30">
    <property type="match status" value="1"/>
</dbReference>
<keyword evidence="1" id="KW-0808">Transferase</keyword>
<evidence type="ECO:0000313" key="4">
    <source>
        <dbReference type="EMBL" id="GGE09479.1"/>
    </source>
</evidence>
<organism evidence="4 5">
    <name type="scientific">Marinithermofilum abyssi</name>
    <dbReference type="NCBI Taxonomy" id="1571185"/>
    <lineage>
        <taxon>Bacteria</taxon>
        <taxon>Bacillati</taxon>
        <taxon>Bacillota</taxon>
        <taxon>Bacilli</taxon>
        <taxon>Bacillales</taxon>
        <taxon>Thermoactinomycetaceae</taxon>
        <taxon>Marinithermofilum</taxon>
    </lineage>
</organism>